<proteinExistence type="predicted"/>
<dbReference type="Proteomes" id="UP000504621">
    <property type="component" value="Unplaced"/>
</dbReference>
<dbReference type="PANTHER" id="PTHR45968">
    <property type="entry name" value="OSJNBA0019K04.7 PROTEIN"/>
    <property type="match status" value="1"/>
</dbReference>
<reference evidence="6" key="1">
    <citation type="submission" date="2025-08" db="UniProtKB">
        <authorList>
            <consortium name="RefSeq"/>
        </authorList>
    </citation>
    <scope>IDENTIFICATION</scope>
    <source>
        <tissue evidence="6">Leaf</tissue>
    </source>
</reference>
<evidence type="ECO:0000256" key="3">
    <source>
        <dbReference type="ARBA" id="ARBA00022827"/>
    </source>
</evidence>
<dbReference type="InterPro" id="IPR051871">
    <property type="entry name" value="GMC_Oxidoreductase-Related"/>
</dbReference>
<keyword evidence="4" id="KW-0732">Signal</keyword>
<dbReference type="AlphaFoldDB" id="A0A6J1A893"/>
<organism evidence="5 6">
    <name type="scientific">Herrania umbratica</name>
    <dbReference type="NCBI Taxonomy" id="108875"/>
    <lineage>
        <taxon>Eukaryota</taxon>
        <taxon>Viridiplantae</taxon>
        <taxon>Streptophyta</taxon>
        <taxon>Embryophyta</taxon>
        <taxon>Tracheophyta</taxon>
        <taxon>Spermatophyta</taxon>
        <taxon>Magnoliopsida</taxon>
        <taxon>eudicotyledons</taxon>
        <taxon>Gunneridae</taxon>
        <taxon>Pentapetalae</taxon>
        <taxon>rosids</taxon>
        <taxon>malvids</taxon>
        <taxon>Malvales</taxon>
        <taxon>Malvaceae</taxon>
        <taxon>Byttnerioideae</taxon>
        <taxon>Herrania</taxon>
    </lineage>
</organism>
<sequence>MGLMYAWSSWSFLVLVFVAEFALHGFSYGEKAPNYSFIQEATSAPIVSFYDYIVIGGGTAGCPLAATLSRNANVLVLERGGSPYVNTTKIRKENFMSTLTDRSPDSYSEAFISEDGVANNRPRVLGGGTVINAGFYSHAETSFLKQNGMDEALANDSYEWVERKLVHKPVALQWQSAVRDGLLEAGVVPYNGFTYDHINGTKTGGSILDGNGNRHTAADLLEYADPGRIKVYLHAVVHNIVFTTKGN</sequence>
<dbReference type="Gene3D" id="3.50.50.60">
    <property type="entry name" value="FAD/NAD(P)-binding domain"/>
    <property type="match status" value="1"/>
</dbReference>
<dbReference type="RefSeq" id="XP_021282966.1">
    <property type="nucleotide sequence ID" value="XM_021427291.1"/>
</dbReference>
<evidence type="ECO:0000313" key="6">
    <source>
        <dbReference type="RefSeq" id="XP_021282966.1"/>
    </source>
</evidence>
<evidence type="ECO:0000256" key="4">
    <source>
        <dbReference type="SAM" id="SignalP"/>
    </source>
</evidence>
<gene>
    <name evidence="6" type="primary">LOC110415592</name>
</gene>
<evidence type="ECO:0000256" key="1">
    <source>
        <dbReference type="ARBA" id="ARBA00001974"/>
    </source>
</evidence>
<evidence type="ECO:0000256" key="2">
    <source>
        <dbReference type="ARBA" id="ARBA00022630"/>
    </source>
</evidence>
<keyword evidence="5" id="KW-1185">Reference proteome</keyword>
<dbReference type="SUPFAM" id="SSF51905">
    <property type="entry name" value="FAD/NAD(P)-binding domain"/>
    <property type="match status" value="1"/>
</dbReference>
<feature type="chain" id="PRO_5026836719" evidence="4">
    <location>
        <begin position="30"/>
        <end position="247"/>
    </location>
</feature>
<accession>A0A6J1A893</accession>
<dbReference type="PANTHER" id="PTHR45968:SF20">
    <property type="entry name" value="PROTEIN HOTHEAD-LIKE ISOFORM X1"/>
    <property type="match status" value="1"/>
</dbReference>
<protein>
    <submittedName>
        <fullName evidence="6">Protein HOTHEAD-like</fullName>
    </submittedName>
</protein>
<name>A0A6J1A893_9ROSI</name>
<dbReference type="Gene3D" id="3.30.410.40">
    <property type="match status" value="1"/>
</dbReference>
<comment type="cofactor">
    <cofactor evidence="1">
        <name>FAD</name>
        <dbReference type="ChEBI" id="CHEBI:57692"/>
    </cofactor>
</comment>
<dbReference type="InterPro" id="IPR036188">
    <property type="entry name" value="FAD/NAD-bd_sf"/>
</dbReference>
<keyword evidence="3" id="KW-0274">FAD</keyword>
<keyword evidence="2" id="KW-0285">Flavoprotein</keyword>
<evidence type="ECO:0000313" key="5">
    <source>
        <dbReference type="Proteomes" id="UP000504621"/>
    </source>
</evidence>
<dbReference type="GeneID" id="110415592"/>
<dbReference type="OrthoDB" id="269227at2759"/>
<feature type="signal peptide" evidence="4">
    <location>
        <begin position="1"/>
        <end position="29"/>
    </location>
</feature>